<evidence type="ECO:0000256" key="2">
    <source>
        <dbReference type="ARBA" id="ARBA00023157"/>
    </source>
</evidence>
<dbReference type="PRINTS" id="PR00018">
    <property type="entry name" value="KRINGLE"/>
</dbReference>
<dbReference type="CDD" id="cd00108">
    <property type="entry name" value="KR"/>
    <property type="match status" value="2"/>
</dbReference>
<feature type="signal peptide" evidence="4">
    <location>
        <begin position="1"/>
        <end position="16"/>
    </location>
</feature>
<evidence type="ECO:0000256" key="4">
    <source>
        <dbReference type="SAM" id="SignalP"/>
    </source>
</evidence>
<proteinExistence type="predicted"/>
<evidence type="ECO:0000256" key="1">
    <source>
        <dbReference type="ARBA" id="ARBA00022572"/>
    </source>
</evidence>
<reference evidence="6 7" key="1">
    <citation type="submission" date="2024-02" db="EMBL/GenBank/DDBJ databases">
        <authorList>
            <person name="Daric V."/>
            <person name="Darras S."/>
        </authorList>
    </citation>
    <scope>NUCLEOTIDE SEQUENCE [LARGE SCALE GENOMIC DNA]</scope>
</reference>
<feature type="chain" id="PRO_5047240222" description="Kringle domain-containing protein" evidence="4">
    <location>
        <begin position="17"/>
        <end position="187"/>
    </location>
</feature>
<keyword evidence="1 3" id="KW-0420">Kringle</keyword>
<keyword evidence="7" id="KW-1185">Reference proteome</keyword>
<dbReference type="PROSITE" id="PS00021">
    <property type="entry name" value="KRINGLE_1"/>
    <property type="match status" value="1"/>
</dbReference>
<comment type="caution">
    <text evidence="3">Lacks conserved residue(s) required for the propagation of feature annotation.</text>
</comment>
<keyword evidence="4" id="KW-0732">Signal</keyword>
<evidence type="ECO:0000313" key="6">
    <source>
        <dbReference type="EMBL" id="CAK8675798.1"/>
    </source>
</evidence>
<dbReference type="Gene3D" id="2.40.20.10">
    <property type="entry name" value="Plasminogen Kringle 4"/>
    <property type="match status" value="2"/>
</dbReference>
<name>A0ABP0FCI3_CLALP</name>
<evidence type="ECO:0000256" key="3">
    <source>
        <dbReference type="PROSITE-ProRule" id="PRU00121"/>
    </source>
</evidence>
<gene>
    <name evidence="6" type="ORF">CVLEPA_LOCUS5333</name>
</gene>
<dbReference type="Proteomes" id="UP001642483">
    <property type="component" value="Unassembled WGS sequence"/>
</dbReference>
<evidence type="ECO:0000259" key="5">
    <source>
        <dbReference type="PROSITE" id="PS50070"/>
    </source>
</evidence>
<keyword evidence="2" id="KW-1015">Disulfide bond</keyword>
<dbReference type="SMART" id="SM00130">
    <property type="entry name" value="KR"/>
    <property type="match status" value="2"/>
</dbReference>
<sequence>MLVLQLVVVLILSTWATPFTITTQLEEVKHGEDCLDGPSASYEGTRSYTSTGLTCQRWNVMTPHKPSRVPEDGGHHNYCRKPDLDSAGLWCYTTNSSVRWQYCNVSKCQNDCLTGNSTLYRGKLSKTYSDKICQRWDVRIPHIPNLIPTDGGHHNYCRNPDNDPRGLWCYTTDPATRWGYCFLPKCN</sequence>
<comment type="caution">
    <text evidence="6">The sequence shown here is derived from an EMBL/GenBank/DDBJ whole genome shotgun (WGS) entry which is preliminary data.</text>
</comment>
<dbReference type="PROSITE" id="PS50070">
    <property type="entry name" value="KRINGLE_2"/>
    <property type="match status" value="2"/>
</dbReference>
<evidence type="ECO:0000313" key="7">
    <source>
        <dbReference type="Proteomes" id="UP001642483"/>
    </source>
</evidence>
<dbReference type="PANTHER" id="PTHR24261:SF7">
    <property type="entry name" value="KRINGLE DOMAIN-CONTAINING PROTEIN"/>
    <property type="match status" value="1"/>
</dbReference>
<dbReference type="PANTHER" id="PTHR24261">
    <property type="entry name" value="PLASMINOGEN-RELATED"/>
    <property type="match status" value="1"/>
</dbReference>
<dbReference type="SUPFAM" id="SSF57440">
    <property type="entry name" value="Kringle-like"/>
    <property type="match status" value="2"/>
</dbReference>
<accession>A0ABP0FCI3</accession>
<dbReference type="Pfam" id="PF00051">
    <property type="entry name" value="Kringle"/>
    <property type="match status" value="2"/>
</dbReference>
<dbReference type="InterPro" id="IPR050759">
    <property type="entry name" value="Serine_protease_kringle"/>
</dbReference>
<dbReference type="InterPro" id="IPR018056">
    <property type="entry name" value="Kringle_CS"/>
</dbReference>
<feature type="domain" description="Kringle" evidence="5">
    <location>
        <begin position="111"/>
        <end position="186"/>
    </location>
</feature>
<organism evidence="6 7">
    <name type="scientific">Clavelina lepadiformis</name>
    <name type="common">Light-bulb sea squirt</name>
    <name type="synonym">Ascidia lepadiformis</name>
    <dbReference type="NCBI Taxonomy" id="159417"/>
    <lineage>
        <taxon>Eukaryota</taxon>
        <taxon>Metazoa</taxon>
        <taxon>Chordata</taxon>
        <taxon>Tunicata</taxon>
        <taxon>Ascidiacea</taxon>
        <taxon>Aplousobranchia</taxon>
        <taxon>Clavelinidae</taxon>
        <taxon>Clavelina</taxon>
    </lineage>
</organism>
<feature type="domain" description="Kringle" evidence="5">
    <location>
        <begin position="33"/>
        <end position="108"/>
    </location>
</feature>
<dbReference type="InterPro" id="IPR000001">
    <property type="entry name" value="Kringle"/>
</dbReference>
<dbReference type="EMBL" id="CAWYQH010000024">
    <property type="protein sequence ID" value="CAK8675798.1"/>
    <property type="molecule type" value="Genomic_DNA"/>
</dbReference>
<dbReference type="InterPro" id="IPR013806">
    <property type="entry name" value="Kringle-like"/>
</dbReference>
<dbReference type="InterPro" id="IPR038178">
    <property type="entry name" value="Kringle_sf"/>
</dbReference>
<protein>
    <recommendedName>
        <fullName evidence="5">Kringle domain-containing protein</fullName>
    </recommendedName>
</protein>